<dbReference type="Proteomes" id="UP001595859">
    <property type="component" value="Unassembled WGS sequence"/>
</dbReference>
<name>A0ABV9RVH6_9PSEU</name>
<gene>
    <name evidence="3" type="ORF">ACFPCV_07340</name>
</gene>
<evidence type="ECO:0000313" key="4">
    <source>
        <dbReference type="Proteomes" id="UP001595859"/>
    </source>
</evidence>
<dbReference type="RefSeq" id="WP_378055282.1">
    <property type="nucleotide sequence ID" value="NZ_JBHSIS010000003.1"/>
</dbReference>
<feature type="compositionally biased region" description="Gly residues" evidence="1">
    <location>
        <begin position="107"/>
        <end position="133"/>
    </location>
</feature>
<evidence type="ECO:0008006" key="5">
    <source>
        <dbReference type="Google" id="ProtNLM"/>
    </source>
</evidence>
<accession>A0ABV9RVH6</accession>
<dbReference type="EMBL" id="JBHSIS010000003">
    <property type="protein sequence ID" value="MFC4853312.1"/>
    <property type="molecule type" value="Genomic_DNA"/>
</dbReference>
<keyword evidence="2" id="KW-0812">Transmembrane</keyword>
<feature type="transmembrane region" description="Helical" evidence="2">
    <location>
        <begin position="59"/>
        <end position="80"/>
    </location>
</feature>
<protein>
    <recommendedName>
        <fullName evidence="5">DUF4878 domain-containing protein</fullName>
    </recommendedName>
</protein>
<feature type="region of interest" description="Disordered" evidence="1">
    <location>
        <begin position="82"/>
        <end position="137"/>
    </location>
</feature>
<evidence type="ECO:0000313" key="3">
    <source>
        <dbReference type="EMBL" id="MFC4853312.1"/>
    </source>
</evidence>
<comment type="caution">
    <text evidence="3">The sequence shown here is derived from an EMBL/GenBank/DDBJ whole genome shotgun (WGS) entry which is preliminary data.</text>
</comment>
<keyword evidence="4" id="KW-1185">Reference proteome</keyword>
<keyword evidence="2" id="KW-1133">Transmembrane helix</keyword>
<sequence>MTYPQQGGYGPPQGGGYGPPQGGGYGPPPPPQGPGYGYPPPGPGGYGQYPPPRKSNTGLIVGVVGVVAAAVVALVLVLVLTGDDDDPSPNAGGDTSEDSGLPNGLPGPNGSGSGEDSGGSSGGGSGSSSGGGDASSPEGLATIAVEVIETQDEDLIDEYACSSGAASQLKAEMTQLAGLDVSADIHDVQESGDTARATIEMSLGSETEQFTVEMEKDGDTWCVSGI</sequence>
<feature type="compositionally biased region" description="Pro residues" evidence="1">
    <location>
        <begin position="26"/>
        <end position="53"/>
    </location>
</feature>
<proteinExistence type="predicted"/>
<keyword evidence="2" id="KW-0472">Membrane</keyword>
<evidence type="ECO:0000256" key="1">
    <source>
        <dbReference type="SAM" id="MobiDB-lite"/>
    </source>
</evidence>
<feature type="region of interest" description="Disordered" evidence="1">
    <location>
        <begin position="1"/>
        <end position="54"/>
    </location>
</feature>
<reference evidence="4" key="1">
    <citation type="journal article" date="2019" name="Int. J. Syst. Evol. Microbiol.">
        <title>The Global Catalogue of Microorganisms (GCM) 10K type strain sequencing project: providing services to taxonomists for standard genome sequencing and annotation.</title>
        <authorList>
            <consortium name="The Broad Institute Genomics Platform"/>
            <consortium name="The Broad Institute Genome Sequencing Center for Infectious Disease"/>
            <person name="Wu L."/>
            <person name="Ma J."/>
        </authorList>
    </citation>
    <scope>NUCLEOTIDE SEQUENCE [LARGE SCALE GENOMIC DNA]</scope>
    <source>
        <strain evidence="4">ZS-22-S1</strain>
    </source>
</reference>
<organism evidence="3 4">
    <name type="scientific">Actinophytocola glycyrrhizae</name>
    <dbReference type="NCBI Taxonomy" id="2044873"/>
    <lineage>
        <taxon>Bacteria</taxon>
        <taxon>Bacillati</taxon>
        <taxon>Actinomycetota</taxon>
        <taxon>Actinomycetes</taxon>
        <taxon>Pseudonocardiales</taxon>
        <taxon>Pseudonocardiaceae</taxon>
    </lineage>
</organism>
<evidence type="ECO:0000256" key="2">
    <source>
        <dbReference type="SAM" id="Phobius"/>
    </source>
</evidence>
<feature type="compositionally biased region" description="Gly residues" evidence="1">
    <location>
        <begin position="7"/>
        <end position="25"/>
    </location>
</feature>